<evidence type="ECO:0000256" key="1">
    <source>
        <dbReference type="SAM" id="MobiDB-lite"/>
    </source>
</evidence>
<dbReference type="AlphaFoldDB" id="A0A7D6ZKY8"/>
<dbReference type="InterPro" id="IPR015943">
    <property type="entry name" value="WD40/YVTN_repeat-like_dom_sf"/>
</dbReference>
<dbReference type="PANTHER" id="PTHR47197">
    <property type="entry name" value="PROTEIN NIRF"/>
    <property type="match status" value="1"/>
</dbReference>
<feature type="region of interest" description="Disordered" evidence="1">
    <location>
        <begin position="1"/>
        <end position="34"/>
    </location>
</feature>
<sequence>MSTACGSADGESATGTGVSATTGGAGGSVGRTTISIGDAERGSGLMVLDSRTRTLYAVDSVPAQTGTGGRENAVLSIVDLATETVIASIPLPAVPRDIAVDSAAHTLYAVSSPGGYEQLESGTVTVVDTNAKTITATIPTGKNSWQVEVDENTHTAYVLNCVRNCLAMDVSSEEPSTLTVIAPGDVAAGTPVPFGDYASGFVLDADRQRAYVATAAKRIDVIDLATLAKVAETPVPHWASDISFDRAGRTLFTGYWRWKELDLIEVDTSAVRSIDRPGCTDPSMVQTMDSSAHTLYATCPAADTVAVIDTRTGAVTGTVNIRSPEAVAVDPDTHTLYVYGAGEVSVISR</sequence>
<dbReference type="KEGG" id="nhu:H0264_07760"/>
<evidence type="ECO:0000313" key="2">
    <source>
        <dbReference type="EMBL" id="QLY32160.1"/>
    </source>
</evidence>
<reference evidence="2 3" key="1">
    <citation type="submission" date="2020-07" db="EMBL/GenBank/DDBJ databases">
        <authorList>
            <person name="Zhuang K."/>
            <person name="Ran Y."/>
        </authorList>
    </citation>
    <scope>NUCLEOTIDE SEQUENCE [LARGE SCALE GENOMIC DNA]</scope>
    <source>
        <strain evidence="2 3">WCH-YHL-001</strain>
    </source>
</reference>
<name>A0A7D6ZKY8_9NOCA</name>
<dbReference type="PANTHER" id="PTHR47197:SF3">
    <property type="entry name" value="DIHYDRO-HEME D1 DEHYDROGENASE"/>
    <property type="match status" value="1"/>
</dbReference>
<proteinExistence type="predicted"/>
<dbReference type="InterPro" id="IPR051200">
    <property type="entry name" value="Host-pathogen_enzymatic-act"/>
</dbReference>
<dbReference type="Gene3D" id="2.130.10.10">
    <property type="entry name" value="YVTN repeat-like/Quinoprotein amine dehydrogenase"/>
    <property type="match status" value="2"/>
</dbReference>
<organism evidence="2 3">
    <name type="scientific">Nocardia huaxiensis</name>
    <dbReference type="NCBI Taxonomy" id="2755382"/>
    <lineage>
        <taxon>Bacteria</taxon>
        <taxon>Bacillati</taxon>
        <taxon>Actinomycetota</taxon>
        <taxon>Actinomycetes</taxon>
        <taxon>Mycobacteriales</taxon>
        <taxon>Nocardiaceae</taxon>
        <taxon>Nocardia</taxon>
    </lineage>
</organism>
<dbReference type="InterPro" id="IPR011048">
    <property type="entry name" value="Haem_d1_sf"/>
</dbReference>
<accession>A0A7D6ZKY8</accession>
<dbReference type="Proteomes" id="UP000515512">
    <property type="component" value="Chromosome"/>
</dbReference>
<gene>
    <name evidence="2" type="ORF">H0264_07760</name>
</gene>
<dbReference type="RefSeq" id="WP_181583333.1">
    <property type="nucleotide sequence ID" value="NZ_CP059399.1"/>
</dbReference>
<evidence type="ECO:0000313" key="3">
    <source>
        <dbReference type="Proteomes" id="UP000515512"/>
    </source>
</evidence>
<dbReference type="EMBL" id="CP059399">
    <property type="protein sequence ID" value="QLY32160.1"/>
    <property type="molecule type" value="Genomic_DNA"/>
</dbReference>
<dbReference type="SUPFAM" id="SSF51004">
    <property type="entry name" value="C-terminal (heme d1) domain of cytochrome cd1-nitrite reductase"/>
    <property type="match status" value="1"/>
</dbReference>
<keyword evidence="3" id="KW-1185">Reference proteome</keyword>
<protein>
    <submittedName>
        <fullName evidence="2">YncE family protein</fullName>
    </submittedName>
</protein>
<feature type="compositionally biased region" description="Low complexity" evidence="1">
    <location>
        <begin position="12"/>
        <end position="22"/>
    </location>
</feature>